<keyword evidence="5 6" id="KW-0472">Membrane</keyword>
<evidence type="ECO:0000313" key="8">
    <source>
        <dbReference type="Proteomes" id="UP000603865"/>
    </source>
</evidence>
<dbReference type="PANTHER" id="PTHR30086:SF20">
    <property type="entry name" value="ARGININE EXPORTER PROTEIN ARGO-RELATED"/>
    <property type="match status" value="1"/>
</dbReference>
<reference evidence="7" key="1">
    <citation type="journal article" date="2014" name="Int. J. Syst. Evol. Microbiol.">
        <title>Complete genome sequence of Corynebacterium casei LMG S-19264T (=DSM 44701T), isolated from a smear-ripened cheese.</title>
        <authorList>
            <consortium name="US DOE Joint Genome Institute (JGI-PGF)"/>
            <person name="Walter F."/>
            <person name="Albersmeier A."/>
            <person name="Kalinowski J."/>
            <person name="Ruckert C."/>
        </authorList>
    </citation>
    <scope>NUCLEOTIDE SEQUENCE</scope>
    <source>
        <strain evidence="7">JCM 31311</strain>
    </source>
</reference>
<dbReference type="InterPro" id="IPR001123">
    <property type="entry name" value="LeuE-type"/>
</dbReference>
<dbReference type="RefSeq" id="WP_189088463.1">
    <property type="nucleotide sequence ID" value="NZ_BMQL01000004.1"/>
</dbReference>
<evidence type="ECO:0000256" key="6">
    <source>
        <dbReference type="SAM" id="Phobius"/>
    </source>
</evidence>
<proteinExistence type="predicted"/>
<keyword evidence="8" id="KW-1185">Reference proteome</keyword>
<comment type="caution">
    <text evidence="7">The sequence shown here is derived from an EMBL/GenBank/DDBJ whole genome shotgun (WGS) entry which is preliminary data.</text>
</comment>
<evidence type="ECO:0000256" key="5">
    <source>
        <dbReference type="ARBA" id="ARBA00023136"/>
    </source>
</evidence>
<accession>A0A918BZI4</accession>
<organism evidence="7 8">
    <name type="scientific">Deinococcus ruber</name>
    <dbReference type="NCBI Taxonomy" id="1848197"/>
    <lineage>
        <taxon>Bacteria</taxon>
        <taxon>Thermotogati</taxon>
        <taxon>Deinococcota</taxon>
        <taxon>Deinococci</taxon>
        <taxon>Deinococcales</taxon>
        <taxon>Deinococcaceae</taxon>
        <taxon>Deinococcus</taxon>
    </lineage>
</organism>
<reference evidence="7" key="2">
    <citation type="submission" date="2020-09" db="EMBL/GenBank/DDBJ databases">
        <authorList>
            <person name="Sun Q."/>
            <person name="Ohkuma M."/>
        </authorList>
    </citation>
    <scope>NUCLEOTIDE SEQUENCE</scope>
    <source>
        <strain evidence="7">JCM 31311</strain>
    </source>
</reference>
<dbReference type="EMBL" id="BMQL01000004">
    <property type="protein sequence ID" value="GGQ99650.1"/>
    <property type="molecule type" value="Genomic_DNA"/>
</dbReference>
<dbReference type="Pfam" id="PF01810">
    <property type="entry name" value="LysE"/>
    <property type="match status" value="1"/>
</dbReference>
<keyword evidence="2" id="KW-1003">Cell membrane</keyword>
<feature type="transmembrane region" description="Helical" evidence="6">
    <location>
        <begin position="71"/>
        <end position="93"/>
    </location>
</feature>
<feature type="transmembrane region" description="Helical" evidence="6">
    <location>
        <begin position="190"/>
        <end position="210"/>
    </location>
</feature>
<sequence>MPDLHTLLLFCAAALALILIPGPAVLYIVARSLHQGRQAGIVSALGVLTGGLLHVGAAAVGISALVLSSALLFSAVKLLGAAYLIYLGVRTLLAKPQDVEAPLAEPRRLSQIYWQGALVNALNPKTALFFFAFLPQFVHPGHGPVALQTLIFGFTFLLLACVSDSSYALLAGSLSRRLQGNTVLARRQKYLTGGVYLALGVGTLAVGHSAP</sequence>
<dbReference type="PANTHER" id="PTHR30086">
    <property type="entry name" value="ARGININE EXPORTER PROTEIN ARGO"/>
    <property type="match status" value="1"/>
</dbReference>
<gene>
    <name evidence="7" type="ORF">GCM10008957_10330</name>
</gene>
<dbReference type="GO" id="GO:0005886">
    <property type="term" value="C:plasma membrane"/>
    <property type="evidence" value="ECO:0007669"/>
    <property type="project" value="UniProtKB-SubCell"/>
</dbReference>
<dbReference type="GO" id="GO:0015171">
    <property type="term" value="F:amino acid transmembrane transporter activity"/>
    <property type="evidence" value="ECO:0007669"/>
    <property type="project" value="TreeGrafter"/>
</dbReference>
<evidence type="ECO:0000256" key="3">
    <source>
        <dbReference type="ARBA" id="ARBA00022692"/>
    </source>
</evidence>
<dbReference type="Proteomes" id="UP000603865">
    <property type="component" value="Unassembled WGS sequence"/>
</dbReference>
<dbReference type="PIRSF" id="PIRSF006324">
    <property type="entry name" value="LeuE"/>
    <property type="match status" value="1"/>
</dbReference>
<name>A0A918BZI4_9DEIO</name>
<evidence type="ECO:0000256" key="4">
    <source>
        <dbReference type="ARBA" id="ARBA00022989"/>
    </source>
</evidence>
<dbReference type="AlphaFoldDB" id="A0A918BZI4"/>
<feature type="transmembrane region" description="Helical" evidence="6">
    <location>
        <begin position="146"/>
        <end position="170"/>
    </location>
</feature>
<evidence type="ECO:0000256" key="2">
    <source>
        <dbReference type="ARBA" id="ARBA00022475"/>
    </source>
</evidence>
<feature type="transmembrane region" description="Helical" evidence="6">
    <location>
        <begin position="6"/>
        <end position="29"/>
    </location>
</feature>
<feature type="transmembrane region" description="Helical" evidence="6">
    <location>
        <begin position="41"/>
        <end position="65"/>
    </location>
</feature>
<evidence type="ECO:0000256" key="1">
    <source>
        <dbReference type="ARBA" id="ARBA00004651"/>
    </source>
</evidence>
<comment type="subcellular location">
    <subcellularLocation>
        <location evidence="1">Cell membrane</location>
        <topology evidence="1">Multi-pass membrane protein</topology>
    </subcellularLocation>
</comment>
<keyword evidence="4 6" id="KW-1133">Transmembrane helix</keyword>
<protein>
    <submittedName>
        <fullName evidence="7">RhtB family transporter</fullName>
    </submittedName>
</protein>
<feature type="transmembrane region" description="Helical" evidence="6">
    <location>
        <begin position="113"/>
        <end position="134"/>
    </location>
</feature>
<evidence type="ECO:0000313" key="7">
    <source>
        <dbReference type="EMBL" id="GGQ99650.1"/>
    </source>
</evidence>
<keyword evidence="3 6" id="KW-0812">Transmembrane</keyword>